<dbReference type="Proteomes" id="UP001500200">
    <property type="component" value="Unassembled WGS sequence"/>
</dbReference>
<dbReference type="EMBL" id="BAABKK010000002">
    <property type="protein sequence ID" value="GAA5189151.1"/>
    <property type="molecule type" value="Genomic_DNA"/>
</dbReference>
<protein>
    <submittedName>
        <fullName evidence="2">Uncharacterized protein</fullName>
    </submittedName>
</protein>
<organism evidence="2 3">
    <name type="scientific">Arthrobacter gyeryongensis</name>
    <dbReference type="NCBI Taxonomy" id="1650592"/>
    <lineage>
        <taxon>Bacteria</taxon>
        <taxon>Bacillati</taxon>
        <taxon>Actinomycetota</taxon>
        <taxon>Actinomycetes</taxon>
        <taxon>Micrococcales</taxon>
        <taxon>Micrococcaceae</taxon>
        <taxon>Arthrobacter</taxon>
    </lineage>
</organism>
<evidence type="ECO:0000313" key="2">
    <source>
        <dbReference type="EMBL" id="GAA5189151.1"/>
    </source>
</evidence>
<gene>
    <name evidence="2" type="ORF">GCM10023346_02960</name>
</gene>
<feature type="region of interest" description="Disordered" evidence="1">
    <location>
        <begin position="14"/>
        <end position="38"/>
    </location>
</feature>
<keyword evidence="3" id="KW-1185">Reference proteome</keyword>
<evidence type="ECO:0000313" key="3">
    <source>
        <dbReference type="Proteomes" id="UP001500200"/>
    </source>
</evidence>
<name>A0ABP9RYH0_9MICC</name>
<reference evidence="3" key="1">
    <citation type="journal article" date="2019" name="Int. J. Syst. Evol. Microbiol.">
        <title>The Global Catalogue of Microorganisms (GCM) 10K type strain sequencing project: providing services to taxonomists for standard genome sequencing and annotation.</title>
        <authorList>
            <consortium name="The Broad Institute Genomics Platform"/>
            <consortium name="The Broad Institute Genome Sequencing Center for Infectious Disease"/>
            <person name="Wu L."/>
            <person name="Ma J."/>
        </authorList>
    </citation>
    <scope>NUCLEOTIDE SEQUENCE [LARGE SCALE GENOMIC DNA]</scope>
    <source>
        <strain evidence="3">JCM 18514</strain>
    </source>
</reference>
<comment type="caution">
    <text evidence="2">The sequence shown here is derived from an EMBL/GenBank/DDBJ whole genome shotgun (WGS) entry which is preliminary data.</text>
</comment>
<feature type="compositionally biased region" description="Polar residues" evidence="1">
    <location>
        <begin position="26"/>
        <end position="37"/>
    </location>
</feature>
<accession>A0ABP9RYH0</accession>
<sequence>MKIIHVKMAKGCCAPLNQERPPSKPIVQNKTTPTSTAPAGKYSLLTTAISVSTGCHLPSITAPE</sequence>
<evidence type="ECO:0000256" key="1">
    <source>
        <dbReference type="SAM" id="MobiDB-lite"/>
    </source>
</evidence>
<proteinExistence type="predicted"/>